<proteinExistence type="predicted"/>
<reference evidence="3" key="1">
    <citation type="journal article" date="2019" name="Int. J. Syst. Evol. Microbiol.">
        <title>The Global Catalogue of Microorganisms (GCM) 10K type strain sequencing project: providing services to taxonomists for standard genome sequencing and annotation.</title>
        <authorList>
            <consortium name="The Broad Institute Genomics Platform"/>
            <consortium name="The Broad Institute Genome Sequencing Center for Infectious Disease"/>
            <person name="Wu L."/>
            <person name="Ma J."/>
        </authorList>
    </citation>
    <scope>NUCLEOTIDE SEQUENCE [LARGE SCALE GENOMIC DNA]</scope>
    <source>
        <strain evidence="3">CGMCC 4.1721</strain>
    </source>
</reference>
<accession>A0ABW0B0P8</accession>
<dbReference type="EMBL" id="JBHSKI010000003">
    <property type="protein sequence ID" value="MFC5170794.1"/>
    <property type="molecule type" value="Genomic_DNA"/>
</dbReference>
<name>A0ABW0B0P8_9ACTN</name>
<dbReference type="RefSeq" id="WP_208604872.1">
    <property type="nucleotide sequence ID" value="NZ_JBHSKI010000003.1"/>
</dbReference>
<feature type="compositionally biased region" description="Basic and acidic residues" evidence="1">
    <location>
        <begin position="8"/>
        <end position="22"/>
    </location>
</feature>
<comment type="caution">
    <text evidence="2">The sequence shown here is derived from an EMBL/GenBank/DDBJ whole genome shotgun (WGS) entry which is preliminary data.</text>
</comment>
<feature type="compositionally biased region" description="Basic and acidic residues" evidence="1">
    <location>
        <begin position="39"/>
        <end position="53"/>
    </location>
</feature>
<evidence type="ECO:0000256" key="1">
    <source>
        <dbReference type="SAM" id="MobiDB-lite"/>
    </source>
</evidence>
<gene>
    <name evidence="2" type="ORF">ACFPRK_09345</name>
</gene>
<evidence type="ECO:0000313" key="3">
    <source>
        <dbReference type="Proteomes" id="UP001596208"/>
    </source>
</evidence>
<sequence>MSATPSCTRHDARTEPSHHPRTGDTTSLGTGLNALSERFGTHLDPEPVDELKTTERLREKAGELVGRRPQSALLLLRDLREVYIKASGVSVYWEMLGQAAQGLKDVDLLAVVQRCHPDTLRQLRWANGKLKESSTQILIS</sequence>
<evidence type="ECO:0000313" key="2">
    <source>
        <dbReference type="EMBL" id="MFC5170794.1"/>
    </source>
</evidence>
<organism evidence="2 3">
    <name type="scientific">Streptomyces mutomycini</name>
    <dbReference type="NCBI Taxonomy" id="284036"/>
    <lineage>
        <taxon>Bacteria</taxon>
        <taxon>Bacillati</taxon>
        <taxon>Actinomycetota</taxon>
        <taxon>Actinomycetes</taxon>
        <taxon>Kitasatosporales</taxon>
        <taxon>Streptomycetaceae</taxon>
        <taxon>Streptomyces</taxon>
    </lineage>
</organism>
<feature type="region of interest" description="Disordered" evidence="1">
    <location>
        <begin position="1"/>
        <end position="53"/>
    </location>
</feature>
<keyword evidence="3" id="KW-1185">Reference proteome</keyword>
<dbReference type="Proteomes" id="UP001596208">
    <property type="component" value="Unassembled WGS sequence"/>
</dbReference>
<protein>
    <submittedName>
        <fullName evidence="2">Uncharacterized protein</fullName>
    </submittedName>
</protein>